<name>A0A1F5NR88_9BACT</name>
<dbReference type="AlphaFoldDB" id="A0A1F5NR88"/>
<sequence length="85" mass="9852">MKVEKNYLKKTKEQHLHSPAHVLADELSHKFSDKKHFGFYLKMALTHDHNLLRRIAGEVLENQSTKIPGALFAFLVKKQKEVKDA</sequence>
<comment type="caution">
    <text evidence="1">The sequence shown here is derived from an EMBL/GenBank/DDBJ whole genome shotgun (WGS) entry which is preliminary data.</text>
</comment>
<accession>A0A1F5NR88</accession>
<evidence type="ECO:0000313" key="1">
    <source>
        <dbReference type="EMBL" id="OGE80185.1"/>
    </source>
</evidence>
<evidence type="ECO:0000313" key="2">
    <source>
        <dbReference type="Proteomes" id="UP000176233"/>
    </source>
</evidence>
<dbReference type="Proteomes" id="UP000176233">
    <property type="component" value="Unassembled WGS sequence"/>
</dbReference>
<proteinExistence type="predicted"/>
<reference evidence="1 2" key="1">
    <citation type="journal article" date="2016" name="Nat. Commun.">
        <title>Thousands of microbial genomes shed light on interconnected biogeochemical processes in an aquifer system.</title>
        <authorList>
            <person name="Anantharaman K."/>
            <person name="Brown C.T."/>
            <person name="Hug L.A."/>
            <person name="Sharon I."/>
            <person name="Castelle C.J."/>
            <person name="Probst A.J."/>
            <person name="Thomas B.C."/>
            <person name="Singh A."/>
            <person name="Wilkins M.J."/>
            <person name="Karaoz U."/>
            <person name="Brodie E.L."/>
            <person name="Williams K.H."/>
            <person name="Hubbard S.S."/>
            <person name="Banfield J.F."/>
        </authorList>
    </citation>
    <scope>NUCLEOTIDE SEQUENCE [LARGE SCALE GENOMIC DNA]</scope>
</reference>
<gene>
    <name evidence="1" type="ORF">A2660_02545</name>
</gene>
<protein>
    <submittedName>
        <fullName evidence="1">Uncharacterized protein</fullName>
    </submittedName>
</protein>
<organism evidence="1 2">
    <name type="scientific">Candidatus Doudnabacteria bacterium RIFCSPHIGHO2_01_FULL_45_18</name>
    <dbReference type="NCBI Taxonomy" id="1817823"/>
    <lineage>
        <taxon>Bacteria</taxon>
        <taxon>Candidatus Doudnaibacteriota</taxon>
    </lineage>
</organism>
<dbReference type="EMBL" id="MFEJ01000019">
    <property type="protein sequence ID" value="OGE80185.1"/>
    <property type="molecule type" value="Genomic_DNA"/>
</dbReference>